<keyword evidence="1" id="KW-0732">Signal</keyword>
<organism evidence="2 3">
    <name type="scientific">Hermetia illucens</name>
    <name type="common">Black soldier fly</name>
    <dbReference type="NCBI Taxonomy" id="343691"/>
    <lineage>
        <taxon>Eukaryota</taxon>
        <taxon>Metazoa</taxon>
        <taxon>Ecdysozoa</taxon>
        <taxon>Arthropoda</taxon>
        <taxon>Hexapoda</taxon>
        <taxon>Insecta</taxon>
        <taxon>Pterygota</taxon>
        <taxon>Neoptera</taxon>
        <taxon>Endopterygota</taxon>
        <taxon>Diptera</taxon>
        <taxon>Brachycera</taxon>
        <taxon>Stratiomyomorpha</taxon>
        <taxon>Stratiomyidae</taxon>
        <taxon>Hermetiinae</taxon>
        <taxon>Hermetia</taxon>
    </lineage>
</organism>
<dbReference type="EMBL" id="LR899011">
    <property type="protein sequence ID" value="CAD7084597.1"/>
    <property type="molecule type" value="Genomic_DNA"/>
</dbReference>
<dbReference type="FunCoup" id="A0A7R8UPF3">
    <property type="interactions" value="75"/>
</dbReference>
<name>A0A7R8UPF3_HERIL</name>
<dbReference type="InParanoid" id="A0A7R8UPF3"/>
<feature type="chain" id="PRO_5031141925" evidence="1">
    <location>
        <begin position="26"/>
        <end position="136"/>
    </location>
</feature>
<dbReference type="AlphaFoldDB" id="A0A7R8UPF3"/>
<gene>
    <name evidence="2" type="ORF">HERILL_LOCUS7484</name>
</gene>
<dbReference type="OrthoDB" id="126772at2759"/>
<accession>A0A7R8UPF3</accession>
<evidence type="ECO:0000256" key="1">
    <source>
        <dbReference type="SAM" id="SignalP"/>
    </source>
</evidence>
<dbReference type="Gene3D" id="3.30.60.30">
    <property type="match status" value="1"/>
</dbReference>
<reference evidence="2 3" key="1">
    <citation type="submission" date="2020-11" db="EMBL/GenBank/DDBJ databases">
        <authorList>
            <person name="Wallbank WR R."/>
            <person name="Pardo Diaz C."/>
            <person name="Kozak K."/>
            <person name="Martin S."/>
            <person name="Jiggins C."/>
            <person name="Moest M."/>
            <person name="Warren A I."/>
            <person name="Generalovic N T."/>
            <person name="Byers J.R.P. K."/>
            <person name="Montejo-Kovacevich G."/>
            <person name="Yen C E."/>
        </authorList>
    </citation>
    <scope>NUCLEOTIDE SEQUENCE [LARGE SCALE GENOMIC DNA]</scope>
</reference>
<proteinExistence type="predicted"/>
<evidence type="ECO:0000313" key="3">
    <source>
        <dbReference type="Proteomes" id="UP000594454"/>
    </source>
</evidence>
<sequence>MVVSSSLVALLISVVTISFPAVVAADSSEEVTYPICAVKCAVTGSPVCGERDGDYKLFINGCAKMSHYCNTGETWEETDITKCVAAGCPISCSKYDDDICATNGSVYKHFSNQCDYLRFVCKKPKEAWTRVTECHP</sequence>
<dbReference type="Proteomes" id="UP000594454">
    <property type="component" value="Chromosome 3"/>
</dbReference>
<evidence type="ECO:0000313" key="2">
    <source>
        <dbReference type="EMBL" id="CAD7084597.1"/>
    </source>
</evidence>
<protein>
    <submittedName>
        <fullName evidence="2">Uncharacterized protein</fullName>
    </submittedName>
</protein>
<feature type="signal peptide" evidence="1">
    <location>
        <begin position="1"/>
        <end position="25"/>
    </location>
</feature>
<keyword evidence="3" id="KW-1185">Reference proteome</keyword>